<evidence type="ECO:0000313" key="7">
    <source>
        <dbReference type="Proteomes" id="UP000240509"/>
    </source>
</evidence>
<keyword evidence="6" id="KW-0315">Glutamine amidotransferase</keyword>
<dbReference type="GO" id="GO:0019243">
    <property type="term" value="P:methylglyoxal catabolic process to D-lactate via S-lactoyl-glutathione"/>
    <property type="evidence" value="ECO:0007669"/>
    <property type="project" value="TreeGrafter"/>
</dbReference>
<dbReference type="GO" id="GO:0016740">
    <property type="term" value="F:transferase activity"/>
    <property type="evidence" value="ECO:0007669"/>
    <property type="project" value="UniProtKB-KW"/>
</dbReference>
<dbReference type="GO" id="GO:0019172">
    <property type="term" value="F:glyoxalase III activity"/>
    <property type="evidence" value="ECO:0007669"/>
    <property type="project" value="TreeGrafter"/>
</dbReference>
<keyword evidence="6" id="KW-0808">Transferase</keyword>
<organism evidence="6 7">
    <name type="scientific">Alkalicoccus saliphilus</name>
    <dbReference type="NCBI Taxonomy" id="200989"/>
    <lineage>
        <taxon>Bacteria</taxon>
        <taxon>Bacillati</taxon>
        <taxon>Bacillota</taxon>
        <taxon>Bacilli</taxon>
        <taxon>Bacillales</taxon>
        <taxon>Bacillaceae</taxon>
        <taxon>Alkalicoccus</taxon>
    </lineage>
</organism>
<keyword evidence="7" id="KW-1185">Reference proteome</keyword>
<feature type="compositionally biased region" description="Basic and acidic residues" evidence="4">
    <location>
        <begin position="213"/>
        <end position="223"/>
    </location>
</feature>
<evidence type="ECO:0000313" key="6">
    <source>
        <dbReference type="EMBL" id="PTL37749.1"/>
    </source>
</evidence>
<evidence type="ECO:0000256" key="4">
    <source>
        <dbReference type="SAM" id="MobiDB-lite"/>
    </source>
</evidence>
<feature type="compositionally biased region" description="Polar residues" evidence="4">
    <location>
        <begin position="199"/>
        <end position="210"/>
    </location>
</feature>
<feature type="domain" description="DJ-1/PfpI" evidence="5">
    <location>
        <begin position="26"/>
        <end position="215"/>
    </location>
</feature>
<evidence type="ECO:0000256" key="2">
    <source>
        <dbReference type="ARBA" id="ARBA00023239"/>
    </source>
</evidence>
<evidence type="ECO:0000256" key="1">
    <source>
        <dbReference type="ARBA" id="ARBA00023016"/>
    </source>
</evidence>
<dbReference type="OrthoDB" id="9792284at2"/>
<sequence>MSKKVLIVVTSADKIAGNDTGLWLEEYAAPYVTFVQAGYDVVVKSIEGGQVPLDPNSLPEEEKLEWQEAQSILTNTDKLSEEDVSAGYDAVFLPGGHGTVFDFPENSLLQQVLRAHASSDKVIGSVCHGPSALVHATYEDGTPLVKGKKVSAFTDAEERDMGLQDAVPFLLETALREKGAIFAGGDNWTDFSVRDGSLVTGQNPMSSQSAADKVVDAIEGRDS</sequence>
<comment type="caution">
    <text evidence="6">The sequence shown here is derived from an EMBL/GenBank/DDBJ whole genome shotgun (WGS) entry which is preliminary data.</text>
</comment>
<gene>
    <name evidence="6" type="ORF">C6Y45_14895</name>
</gene>
<keyword evidence="2" id="KW-0456">Lyase</keyword>
<evidence type="ECO:0000256" key="3">
    <source>
        <dbReference type="ARBA" id="ARBA00038493"/>
    </source>
</evidence>
<dbReference type="Proteomes" id="UP000240509">
    <property type="component" value="Unassembled WGS sequence"/>
</dbReference>
<dbReference type="InterPro" id="IPR002818">
    <property type="entry name" value="DJ-1/PfpI"/>
</dbReference>
<dbReference type="GO" id="GO:0005737">
    <property type="term" value="C:cytoplasm"/>
    <property type="evidence" value="ECO:0007669"/>
    <property type="project" value="TreeGrafter"/>
</dbReference>
<dbReference type="InterPro" id="IPR050325">
    <property type="entry name" value="Prot/Nucl_acid_deglycase"/>
</dbReference>
<name>A0A2T4U2Y0_9BACI</name>
<dbReference type="AlphaFoldDB" id="A0A2T4U2Y0"/>
<dbReference type="EMBL" id="PZJJ01000035">
    <property type="protein sequence ID" value="PTL37749.1"/>
    <property type="molecule type" value="Genomic_DNA"/>
</dbReference>
<proteinExistence type="inferred from homology"/>
<protein>
    <submittedName>
        <fullName evidence="6">Glutamine amidotransferase</fullName>
    </submittedName>
</protein>
<dbReference type="PANTHER" id="PTHR48094">
    <property type="entry name" value="PROTEIN/NUCLEIC ACID DEGLYCASE DJ-1-RELATED"/>
    <property type="match status" value="1"/>
</dbReference>
<dbReference type="Gene3D" id="3.40.50.880">
    <property type="match status" value="1"/>
</dbReference>
<dbReference type="InterPro" id="IPR029062">
    <property type="entry name" value="Class_I_gatase-like"/>
</dbReference>
<evidence type="ECO:0000259" key="5">
    <source>
        <dbReference type="Pfam" id="PF01965"/>
    </source>
</evidence>
<dbReference type="PANTHER" id="PTHR48094:SF11">
    <property type="entry name" value="GLUTATHIONE-INDEPENDENT GLYOXALASE HSP31-RELATED"/>
    <property type="match status" value="1"/>
</dbReference>
<dbReference type="CDD" id="cd03141">
    <property type="entry name" value="GATase1_Hsp31_like"/>
    <property type="match status" value="1"/>
</dbReference>
<comment type="similarity">
    <text evidence="3">Belongs to the peptidase C56 family. HSP31-like subfamily.</text>
</comment>
<dbReference type="Pfam" id="PF01965">
    <property type="entry name" value="DJ-1_PfpI"/>
    <property type="match status" value="1"/>
</dbReference>
<feature type="region of interest" description="Disordered" evidence="4">
    <location>
        <begin position="199"/>
        <end position="223"/>
    </location>
</feature>
<accession>A0A2T4U2Y0</accession>
<dbReference type="SUPFAM" id="SSF52317">
    <property type="entry name" value="Class I glutamine amidotransferase-like"/>
    <property type="match status" value="1"/>
</dbReference>
<dbReference type="RefSeq" id="WP_107586028.1">
    <property type="nucleotide sequence ID" value="NZ_PZJJ01000035.1"/>
</dbReference>
<reference evidence="6 7" key="1">
    <citation type="submission" date="2018-03" db="EMBL/GenBank/DDBJ databases">
        <title>Alkalicoccus saliphilus sp. nov., isolated from a mineral pool.</title>
        <authorList>
            <person name="Zhao B."/>
        </authorList>
    </citation>
    <scope>NUCLEOTIDE SEQUENCE [LARGE SCALE GENOMIC DNA]</scope>
    <source>
        <strain evidence="6 7">6AG</strain>
    </source>
</reference>
<keyword evidence="1" id="KW-0346">Stress response</keyword>